<dbReference type="SUPFAM" id="SSF47954">
    <property type="entry name" value="Cyclin-like"/>
    <property type="match status" value="1"/>
</dbReference>
<dbReference type="Proteomes" id="UP001318040">
    <property type="component" value="Chromosome 15"/>
</dbReference>
<name>A0AAJ7T3A6_PETMA</name>
<proteinExistence type="predicted"/>
<dbReference type="Gene3D" id="1.10.472.10">
    <property type="entry name" value="Cyclin-like"/>
    <property type="match status" value="1"/>
</dbReference>
<dbReference type="InterPro" id="IPR012388">
    <property type="entry name" value="CABLES1/2"/>
</dbReference>
<protein>
    <submittedName>
        <fullName evidence="3">CDK5 and ABL1 enzyme substrate 2-like isoform X2</fullName>
    </submittedName>
</protein>
<reference evidence="3" key="1">
    <citation type="submission" date="2025-08" db="UniProtKB">
        <authorList>
            <consortium name="RefSeq"/>
        </authorList>
    </citation>
    <scope>IDENTIFICATION</scope>
    <source>
        <tissue evidence="3">Sperm</tissue>
    </source>
</reference>
<evidence type="ECO:0000256" key="1">
    <source>
        <dbReference type="SAM" id="MobiDB-lite"/>
    </source>
</evidence>
<organism evidence="2 3">
    <name type="scientific">Petromyzon marinus</name>
    <name type="common">Sea lamprey</name>
    <dbReference type="NCBI Taxonomy" id="7757"/>
    <lineage>
        <taxon>Eukaryota</taxon>
        <taxon>Metazoa</taxon>
        <taxon>Chordata</taxon>
        <taxon>Craniata</taxon>
        <taxon>Vertebrata</taxon>
        <taxon>Cyclostomata</taxon>
        <taxon>Hyperoartia</taxon>
        <taxon>Petromyzontiformes</taxon>
        <taxon>Petromyzontidae</taxon>
        <taxon>Petromyzon</taxon>
    </lineage>
</organism>
<gene>
    <name evidence="3" type="primary">LOC116942544</name>
</gene>
<dbReference type="PANTHER" id="PTHR22896:SF0">
    <property type="entry name" value="CYCLIN N-TERMINAL DOMAIN-CONTAINING PROTEIN"/>
    <property type="match status" value="1"/>
</dbReference>
<feature type="compositionally biased region" description="Basic and acidic residues" evidence="1">
    <location>
        <begin position="356"/>
        <end position="366"/>
    </location>
</feature>
<feature type="compositionally biased region" description="Low complexity" evidence="1">
    <location>
        <begin position="334"/>
        <end position="352"/>
    </location>
</feature>
<keyword evidence="2" id="KW-1185">Reference proteome</keyword>
<feature type="region of interest" description="Disordered" evidence="1">
    <location>
        <begin position="1"/>
        <end position="99"/>
    </location>
</feature>
<dbReference type="AlphaFoldDB" id="A0AAJ7T3A6"/>
<dbReference type="InterPro" id="IPR036915">
    <property type="entry name" value="Cyclin-like_sf"/>
</dbReference>
<feature type="region of interest" description="Disordered" evidence="1">
    <location>
        <begin position="267"/>
        <end position="287"/>
    </location>
</feature>
<accession>A0AAJ7T3A6</accession>
<dbReference type="RefSeq" id="XP_032810477.1">
    <property type="nucleotide sequence ID" value="XM_032954586.1"/>
</dbReference>
<feature type="region of interest" description="Disordered" evidence="1">
    <location>
        <begin position="333"/>
        <end position="366"/>
    </location>
</feature>
<evidence type="ECO:0000313" key="3">
    <source>
        <dbReference type="RefSeq" id="XP_032810477.1"/>
    </source>
</evidence>
<evidence type="ECO:0000313" key="2">
    <source>
        <dbReference type="Proteomes" id="UP001318040"/>
    </source>
</evidence>
<dbReference type="CTD" id="91768"/>
<dbReference type="GO" id="GO:0051726">
    <property type="term" value="P:regulation of cell cycle"/>
    <property type="evidence" value="ECO:0007669"/>
    <property type="project" value="InterPro"/>
</dbReference>
<dbReference type="PANTHER" id="PTHR22896">
    <property type="entry name" value="CDK5 AND ABL1 ENZYME SUBSTRATE 1"/>
    <property type="match status" value="1"/>
</dbReference>
<dbReference type="PIRSF" id="PIRSF025798">
    <property type="entry name" value="Cables"/>
    <property type="match status" value="1"/>
</dbReference>
<sequence>MPCRQRLFREALGQQGATPTEGAARPPQAAMASEVGGVAAPGRAGGGSSSSSGLSGARRRSDPRRQAALSFLTSISLDGRPSQGRAEPETPAASVFSSPLLLPLPPPSSATPVGPAGRESPLFFPATGPTAGLGGRPRVPGGGVGGGPGAVGAASGPAPCPACPASRALSPVEVPDPLRASVPSRRRLLSRSSVDTLEEIEENAPLRRCRTLSCSPRPKAALKKVHFIKNIRQHDTRNGRIVLVSSKRSLCSVFSVVPYRDANPFGEVRSDGTRQRHHSGGHTSYPERAGSLGWLEGVNLGADGAVVHEAVSYAQFLHPTSALVTRRAHAAGEGATVPARGARAGTAPAPHRQAPHHAESGDRVGYDPDLLEDPQWPCGKHKRVFIFPCYMTTIIEYVRPSDLKKDMNDTFKEKFPHIKLTLSKIRSLKEAMRRLARDDCGLEEGAVAMAHVYFEKLALRGKLSKQNRKLCAGACLLLAAKLASDLRRRDVKLLIDTRVMWPVRPLRRWRSACG</sequence>